<organism evidence="3 4">
    <name type="scientific">Mucilaginibacter myungsuensis</name>
    <dbReference type="NCBI Taxonomy" id="649104"/>
    <lineage>
        <taxon>Bacteria</taxon>
        <taxon>Pseudomonadati</taxon>
        <taxon>Bacteroidota</taxon>
        <taxon>Sphingobacteriia</taxon>
        <taxon>Sphingobacteriales</taxon>
        <taxon>Sphingobacteriaceae</taxon>
        <taxon>Mucilaginibacter</taxon>
    </lineage>
</organism>
<feature type="domain" description="Glycine zipper-like" evidence="2">
    <location>
        <begin position="7"/>
        <end position="37"/>
    </location>
</feature>
<dbReference type="Pfam" id="PF26273">
    <property type="entry name" value="Gly_zipper"/>
    <property type="match status" value="1"/>
</dbReference>
<evidence type="ECO:0000259" key="2">
    <source>
        <dbReference type="Pfam" id="PF26273"/>
    </source>
</evidence>
<reference evidence="3" key="1">
    <citation type="submission" date="2020-10" db="EMBL/GenBank/DDBJ databases">
        <title>Mucilaginibacter mali sp. nov., isolated from rhizosphere soil of apple orchard.</title>
        <authorList>
            <person name="Lee J.-S."/>
            <person name="Kim H.S."/>
            <person name="Kim J.-S."/>
        </authorList>
    </citation>
    <scope>NUCLEOTIDE SEQUENCE</scope>
    <source>
        <strain evidence="3">KCTC 22746</strain>
    </source>
</reference>
<keyword evidence="4" id="KW-1185">Reference proteome</keyword>
<evidence type="ECO:0000313" key="4">
    <source>
        <dbReference type="Proteomes" id="UP000622475"/>
    </source>
</evidence>
<dbReference type="Proteomes" id="UP000622475">
    <property type="component" value="Unassembled WGS sequence"/>
</dbReference>
<protein>
    <recommendedName>
        <fullName evidence="2">Glycine zipper-like domain-containing protein</fullName>
    </recommendedName>
</protein>
<evidence type="ECO:0000313" key="3">
    <source>
        <dbReference type="EMBL" id="MBE9663910.1"/>
    </source>
</evidence>
<feature type="transmembrane region" description="Helical" evidence="1">
    <location>
        <begin position="7"/>
        <end position="38"/>
    </location>
</feature>
<dbReference type="RefSeq" id="WP_194113159.1">
    <property type="nucleotide sequence ID" value="NZ_JADFFL010000008.1"/>
</dbReference>
<accession>A0A929L0D0</accession>
<dbReference type="InterPro" id="IPR058598">
    <property type="entry name" value="Gly_zipper-like_dom"/>
</dbReference>
<keyword evidence="1" id="KW-0472">Membrane</keyword>
<evidence type="ECO:0000256" key="1">
    <source>
        <dbReference type="SAM" id="Phobius"/>
    </source>
</evidence>
<gene>
    <name evidence="3" type="ORF">IRJ16_18650</name>
</gene>
<dbReference type="EMBL" id="JADFFL010000008">
    <property type="protein sequence ID" value="MBE9663910.1"/>
    <property type="molecule type" value="Genomic_DNA"/>
</dbReference>
<keyword evidence="1" id="KW-1133">Transmembrane helix</keyword>
<sequence>MKREGNIGLGIALGVVFGLLFHNLALGICFGIIFGAMIPAKKKDGPGNNGTDQGAGPQV</sequence>
<dbReference type="AlphaFoldDB" id="A0A929L0D0"/>
<keyword evidence="1" id="KW-0812">Transmembrane</keyword>
<proteinExistence type="predicted"/>
<name>A0A929L0D0_9SPHI</name>
<comment type="caution">
    <text evidence="3">The sequence shown here is derived from an EMBL/GenBank/DDBJ whole genome shotgun (WGS) entry which is preliminary data.</text>
</comment>